<gene>
    <name evidence="1" type="ORF">CHH72_06060</name>
</gene>
<organism evidence="1 2">
    <name type="scientific">Shouchella clausii</name>
    <name type="common">Alkalihalobacillus clausii</name>
    <dbReference type="NCBI Taxonomy" id="79880"/>
    <lineage>
        <taxon>Bacteria</taxon>
        <taxon>Bacillati</taxon>
        <taxon>Bacillota</taxon>
        <taxon>Bacilli</taxon>
        <taxon>Bacillales</taxon>
        <taxon>Bacillaceae</taxon>
        <taxon>Shouchella</taxon>
    </lineage>
</organism>
<dbReference type="InterPro" id="IPR002763">
    <property type="entry name" value="DUF72"/>
</dbReference>
<name>A0A268P2T5_SHOCL</name>
<dbReference type="PANTHER" id="PTHR30348">
    <property type="entry name" value="UNCHARACTERIZED PROTEIN YECE"/>
    <property type="match status" value="1"/>
</dbReference>
<dbReference type="Gene3D" id="3.20.20.410">
    <property type="entry name" value="Protein of unknown function UPF0759"/>
    <property type="match status" value="1"/>
</dbReference>
<dbReference type="SUPFAM" id="SSF117396">
    <property type="entry name" value="TM1631-like"/>
    <property type="match status" value="1"/>
</dbReference>
<evidence type="ECO:0000313" key="1">
    <source>
        <dbReference type="EMBL" id="PAE89819.1"/>
    </source>
</evidence>
<protein>
    <recommendedName>
        <fullName evidence="3">DUF72 domain-containing protein</fullName>
    </recommendedName>
</protein>
<dbReference type="Proteomes" id="UP000216207">
    <property type="component" value="Unassembled WGS sequence"/>
</dbReference>
<dbReference type="PANTHER" id="PTHR30348:SF13">
    <property type="entry name" value="UPF0759 PROTEIN YUNF"/>
    <property type="match status" value="1"/>
</dbReference>
<comment type="caution">
    <text evidence="1">The sequence shown here is derived from an EMBL/GenBank/DDBJ whole genome shotgun (WGS) entry which is preliminary data.</text>
</comment>
<dbReference type="Pfam" id="PF01904">
    <property type="entry name" value="DUF72"/>
    <property type="match status" value="1"/>
</dbReference>
<accession>A0A268P2T5</accession>
<reference evidence="1 2" key="1">
    <citation type="submission" date="2017-07" db="EMBL/GenBank/DDBJ databases">
        <title>Isolation and whole genome analysis of endospore-forming bacteria from heroin.</title>
        <authorList>
            <person name="Kalinowski J."/>
            <person name="Ahrens B."/>
            <person name="Al-Dilaimi A."/>
            <person name="Winkler A."/>
            <person name="Wibberg D."/>
            <person name="Schleenbecker U."/>
            <person name="Ruckert C."/>
            <person name="Wolfel R."/>
            <person name="Grass G."/>
        </authorList>
    </citation>
    <scope>NUCLEOTIDE SEQUENCE [LARGE SCALE GENOMIC DNA]</scope>
    <source>
        <strain evidence="1 2">7539</strain>
    </source>
</reference>
<evidence type="ECO:0008006" key="3">
    <source>
        <dbReference type="Google" id="ProtNLM"/>
    </source>
</evidence>
<sequence length="283" mass="32919">MIYIGLSGWGDHHRLYEGVKPAEKLQTYAGYFPIVELDASFYAVPPQSSIRKWLDETPASFQFVVKAYQEITGHQRGESPSPFQSKQEMFSAFIESIQPMAEAGKLAMVLCQFPPWFDVQKKHVAWLRVVREQLKGFPVALEFRHESWFLPAYREKTLALMREENWIHSICDEPQAGARSIPTVLEPTDRQKTLVRMHGRNVHGWNGPSKGQEWRDVRYLYNYNERELAEWKTRLQSLRQQCEHIYVVFNNNSGGHAAQNARALIEMMGIEYTDLAPRQLDLF</sequence>
<dbReference type="AlphaFoldDB" id="A0A268P2T5"/>
<dbReference type="InterPro" id="IPR036520">
    <property type="entry name" value="UPF0759_sf"/>
</dbReference>
<proteinExistence type="predicted"/>
<dbReference type="EMBL" id="NPCC01000006">
    <property type="protein sequence ID" value="PAE89819.1"/>
    <property type="molecule type" value="Genomic_DNA"/>
</dbReference>
<dbReference type="RefSeq" id="WP_095317244.1">
    <property type="nucleotide sequence ID" value="NZ_BOQS01000017.1"/>
</dbReference>
<evidence type="ECO:0000313" key="2">
    <source>
        <dbReference type="Proteomes" id="UP000216207"/>
    </source>
</evidence>